<reference evidence="2 3" key="1">
    <citation type="journal article" date="2024" name="IMA Fungus">
        <title>Apiospora arundinis, a panoply of carbohydrate-active enzymes and secondary metabolites.</title>
        <authorList>
            <person name="Sorensen T."/>
            <person name="Petersen C."/>
            <person name="Muurmann A.T."/>
            <person name="Christiansen J.V."/>
            <person name="Brundto M.L."/>
            <person name="Overgaard C.K."/>
            <person name="Boysen A.T."/>
            <person name="Wollenberg R.D."/>
            <person name="Larsen T.O."/>
            <person name="Sorensen J.L."/>
            <person name="Nielsen K.L."/>
            <person name="Sondergaard T.E."/>
        </authorList>
    </citation>
    <scope>NUCLEOTIDE SEQUENCE [LARGE SCALE GENOMIC DNA]</scope>
    <source>
        <strain evidence="2 3">AAU 773</strain>
    </source>
</reference>
<feature type="region of interest" description="Disordered" evidence="1">
    <location>
        <begin position="812"/>
        <end position="838"/>
    </location>
</feature>
<evidence type="ECO:0000256" key="1">
    <source>
        <dbReference type="SAM" id="MobiDB-lite"/>
    </source>
</evidence>
<keyword evidence="2" id="KW-0418">Kinase</keyword>
<dbReference type="Gene3D" id="1.10.510.10">
    <property type="entry name" value="Transferase(Phosphotransferase) domain 1"/>
    <property type="match status" value="1"/>
</dbReference>
<evidence type="ECO:0000313" key="3">
    <source>
        <dbReference type="Proteomes" id="UP001390339"/>
    </source>
</evidence>
<dbReference type="Proteomes" id="UP001390339">
    <property type="component" value="Unassembled WGS sequence"/>
</dbReference>
<comment type="caution">
    <text evidence="2">The sequence shown here is derived from an EMBL/GenBank/DDBJ whole genome shotgun (WGS) entry which is preliminary data.</text>
</comment>
<protein>
    <submittedName>
        <fullName evidence="2">Serine threonine kinase</fullName>
    </submittedName>
</protein>
<sequence>MSILFSGVSYTPNLVFLHTPLYIWESCHLPSAIPSVSAKMAGKEESRPIYEKTQSCHRLFKMIREILSKRATNQGARSIELVLDCTRRFQFWTGSVGVDTEPRLDTRLLDDPDLRDEFLKALGLIESNLKQMVNLESTWSPFLHKVLRIFYVVRGGDCELSPASEAALSVIYNGLETLDKLADKLQPNTMDDSDSFLEEDNEADFDLNIGLDIEDENPPIGPRDRPNLNQKALDRPDRVVNAAGQAAITLDPMASQDISPEEDHGVQNLQRLRQSIEQAFVESALDRKEFLPRSSFETIVAPDVVRHTIGLLSEERSNSAALSEFAAKQARKSFAILVVIANENIISALESLRMHGFTDGNLPIPQLLVGDRDKMRDADKHLDFARDQPWNEAMLGNFFNEQWKFLAPVFGQNFPPQDLPSRSISPIVEMHPFHSSLDDNREVRIHPSHLILSQKGQQPHNFLIVRGRRQVQETTNGPYASSKFQTELQNISARWKLSLQNLHTANVFFSRGQQQYVLLPWADGGTLQEFWQEHNSRPLDPNLVSESLQQLGGLVDALLLMEAMEWRQWQHEDLTPLNILVFMKTGTRLGAFKLSYLPRTRGDNEGNRRQLRPNSDRLGSSLHGTDQGLIVPSIPRSNLDNVRSMGHIFSKFITWLLDGRDLLHESDNEVRGGEPYPRDALRDKSLTKYDEAVHMYLGRLLKHDVWAPGTSLGDLVHVVLNDMLLVDSPNMEGFNKATKPMGWDPLRERLERDQETVLLKSSRTSLTPKHTALPASTRSDASPFCSETVAVRDYLKDINMKAQRDGEYLFPSHATRLNDKEDEDGCGRDSGTSKVVDE</sequence>
<accession>A0ABR2ISK1</accession>
<dbReference type="EMBL" id="JAPCWZ010000004">
    <property type="protein sequence ID" value="KAK8867615.1"/>
    <property type="molecule type" value="Genomic_DNA"/>
</dbReference>
<keyword evidence="2" id="KW-0808">Transferase</keyword>
<gene>
    <name evidence="2" type="ORF">PGQ11_006193</name>
</gene>
<dbReference type="GO" id="GO:0016301">
    <property type="term" value="F:kinase activity"/>
    <property type="evidence" value="ECO:0007669"/>
    <property type="project" value="UniProtKB-KW"/>
</dbReference>
<proteinExistence type="predicted"/>
<keyword evidence="3" id="KW-1185">Reference proteome</keyword>
<organism evidence="2 3">
    <name type="scientific">Apiospora arundinis</name>
    <dbReference type="NCBI Taxonomy" id="335852"/>
    <lineage>
        <taxon>Eukaryota</taxon>
        <taxon>Fungi</taxon>
        <taxon>Dikarya</taxon>
        <taxon>Ascomycota</taxon>
        <taxon>Pezizomycotina</taxon>
        <taxon>Sordariomycetes</taxon>
        <taxon>Xylariomycetidae</taxon>
        <taxon>Amphisphaeriales</taxon>
        <taxon>Apiosporaceae</taxon>
        <taxon>Apiospora</taxon>
    </lineage>
</organism>
<dbReference type="SUPFAM" id="SSF56112">
    <property type="entry name" value="Protein kinase-like (PK-like)"/>
    <property type="match status" value="1"/>
</dbReference>
<dbReference type="InterPro" id="IPR011009">
    <property type="entry name" value="Kinase-like_dom_sf"/>
</dbReference>
<name>A0ABR2ISK1_9PEZI</name>
<feature type="region of interest" description="Disordered" evidence="1">
    <location>
        <begin position="600"/>
        <end position="626"/>
    </location>
</feature>
<evidence type="ECO:0000313" key="2">
    <source>
        <dbReference type="EMBL" id="KAK8867615.1"/>
    </source>
</evidence>